<comment type="caution">
    <text evidence="2">The sequence shown here is derived from an EMBL/GenBank/DDBJ whole genome shotgun (WGS) entry which is preliminary data.</text>
</comment>
<keyword evidence="1" id="KW-0812">Transmembrane</keyword>
<proteinExistence type="predicted"/>
<dbReference type="Proteomes" id="UP001183629">
    <property type="component" value="Unassembled WGS sequence"/>
</dbReference>
<gene>
    <name evidence="2" type="ORF">J2S44_002968</name>
</gene>
<sequence>MSIDDLFAGGEERPVRKSRWRWVTGALLAGLGTGLVYVLLRIEELTASVPVLFVSFLALVVLRRVVASVGVPGRAERPPRHVVRGEEPGTYNFTGGDGLRRAVGRWERVLNWSTEDAARFQRLTVPALRELADERLRQRHGVTIASDQRRARELLGDRLWTLLTAPPKRAPKPRQFASLVTRLEEL</sequence>
<name>A0AAE3ZR51_9ACTN</name>
<dbReference type="RefSeq" id="WP_310413540.1">
    <property type="nucleotide sequence ID" value="NZ_JAVDYC010000001.1"/>
</dbReference>
<accession>A0AAE3ZR51</accession>
<keyword evidence="1" id="KW-1133">Transmembrane helix</keyword>
<organism evidence="2 3">
    <name type="scientific">Catenuloplanes niger</name>
    <dbReference type="NCBI Taxonomy" id="587534"/>
    <lineage>
        <taxon>Bacteria</taxon>
        <taxon>Bacillati</taxon>
        <taxon>Actinomycetota</taxon>
        <taxon>Actinomycetes</taxon>
        <taxon>Micromonosporales</taxon>
        <taxon>Micromonosporaceae</taxon>
        <taxon>Catenuloplanes</taxon>
    </lineage>
</organism>
<keyword evidence="3" id="KW-1185">Reference proteome</keyword>
<reference evidence="2 3" key="1">
    <citation type="submission" date="2023-07" db="EMBL/GenBank/DDBJ databases">
        <title>Sequencing the genomes of 1000 actinobacteria strains.</title>
        <authorList>
            <person name="Klenk H.-P."/>
        </authorList>
    </citation>
    <scope>NUCLEOTIDE SEQUENCE [LARGE SCALE GENOMIC DNA]</scope>
    <source>
        <strain evidence="2 3">DSM 44711</strain>
    </source>
</reference>
<protein>
    <submittedName>
        <fullName evidence="2">Uncharacterized protein</fullName>
    </submittedName>
</protein>
<evidence type="ECO:0000313" key="3">
    <source>
        <dbReference type="Proteomes" id="UP001183629"/>
    </source>
</evidence>
<dbReference type="AlphaFoldDB" id="A0AAE3ZR51"/>
<dbReference type="EMBL" id="JAVDYC010000001">
    <property type="protein sequence ID" value="MDR7322718.1"/>
    <property type="molecule type" value="Genomic_DNA"/>
</dbReference>
<feature type="transmembrane region" description="Helical" evidence="1">
    <location>
        <begin position="20"/>
        <end position="40"/>
    </location>
</feature>
<evidence type="ECO:0000313" key="2">
    <source>
        <dbReference type="EMBL" id="MDR7322718.1"/>
    </source>
</evidence>
<evidence type="ECO:0000256" key="1">
    <source>
        <dbReference type="SAM" id="Phobius"/>
    </source>
</evidence>
<feature type="transmembrane region" description="Helical" evidence="1">
    <location>
        <begin position="52"/>
        <end position="71"/>
    </location>
</feature>
<keyword evidence="1" id="KW-0472">Membrane</keyword>